<dbReference type="Gene3D" id="3.30.530.20">
    <property type="match status" value="1"/>
</dbReference>
<evidence type="ECO:0000313" key="2">
    <source>
        <dbReference type="Proteomes" id="UP000198949"/>
    </source>
</evidence>
<evidence type="ECO:0000313" key="1">
    <source>
        <dbReference type="EMBL" id="SDE49876.1"/>
    </source>
</evidence>
<protein>
    <recommendedName>
        <fullName evidence="3">Activator of Hsp90 ATPase homolog 1-like protein</fullName>
    </recommendedName>
</protein>
<proteinExistence type="predicted"/>
<dbReference type="InterPro" id="IPR023393">
    <property type="entry name" value="START-like_dom_sf"/>
</dbReference>
<evidence type="ECO:0008006" key="3">
    <source>
        <dbReference type="Google" id="ProtNLM"/>
    </source>
</evidence>
<reference evidence="2" key="1">
    <citation type="submission" date="2016-10" db="EMBL/GenBank/DDBJ databases">
        <authorList>
            <person name="Varghese N."/>
            <person name="Submissions S."/>
        </authorList>
    </citation>
    <scope>NUCLEOTIDE SEQUENCE [LARGE SCALE GENOMIC DNA]</scope>
    <source>
        <strain evidence="2">CGMCC 4.3516</strain>
    </source>
</reference>
<dbReference type="Proteomes" id="UP000198949">
    <property type="component" value="Unassembled WGS sequence"/>
</dbReference>
<dbReference type="EMBL" id="FNAD01000024">
    <property type="protein sequence ID" value="SDE49876.1"/>
    <property type="molecule type" value="Genomic_DNA"/>
</dbReference>
<dbReference type="SUPFAM" id="SSF55961">
    <property type="entry name" value="Bet v1-like"/>
    <property type="match status" value="1"/>
</dbReference>
<keyword evidence="2" id="KW-1185">Reference proteome</keyword>
<dbReference type="STRING" id="58114.SAMN05216270_12458"/>
<accession>A0A1G7DFW9</accession>
<name>A0A1G7DFW9_9ACTN</name>
<organism evidence="1 2">
    <name type="scientific">Glycomyces harbinensis</name>
    <dbReference type="NCBI Taxonomy" id="58114"/>
    <lineage>
        <taxon>Bacteria</taxon>
        <taxon>Bacillati</taxon>
        <taxon>Actinomycetota</taxon>
        <taxon>Actinomycetes</taxon>
        <taxon>Glycomycetales</taxon>
        <taxon>Glycomycetaceae</taxon>
        <taxon>Glycomyces</taxon>
    </lineage>
</organism>
<dbReference type="AlphaFoldDB" id="A0A1G7DFW9"/>
<sequence length="36" mass="3982">MNDHSVKHGTFTLERTYAASPAAVFAAWSDRDTKAE</sequence>
<gene>
    <name evidence="1" type="ORF">SAMN05216270_12458</name>
</gene>